<keyword evidence="3" id="KW-1185">Reference proteome</keyword>
<keyword evidence="1" id="KW-1133">Transmembrane helix</keyword>
<dbReference type="AlphaFoldDB" id="A0A6L5XYU8"/>
<dbReference type="RefSeq" id="WP_154519191.1">
    <property type="nucleotide sequence ID" value="NZ_VUMT01000009.1"/>
</dbReference>
<proteinExistence type="predicted"/>
<organism evidence="2 3">
    <name type="scientific">Velocimicrobium porci</name>
    <dbReference type="NCBI Taxonomy" id="2606634"/>
    <lineage>
        <taxon>Bacteria</taxon>
        <taxon>Bacillati</taxon>
        <taxon>Bacillota</taxon>
        <taxon>Clostridia</taxon>
        <taxon>Lachnospirales</taxon>
        <taxon>Lachnospiraceae</taxon>
        <taxon>Velocimicrobium</taxon>
    </lineage>
</organism>
<keyword evidence="1" id="KW-0812">Transmembrane</keyword>
<keyword evidence="1" id="KW-0472">Membrane</keyword>
<evidence type="ECO:0000313" key="3">
    <source>
        <dbReference type="Proteomes" id="UP000482209"/>
    </source>
</evidence>
<dbReference type="Proteomes" id="UP000482209">
    <property type="component" value="Unassembled WGS sequence"/>
</dbReference>
<name>A0A6L5XYU8_9FIRM</name>
<sequence length="189" mass="22298">MGKNKFIIDGYVFETSKDYESARKEKEAIEYVKSKSDMRNPQLVYKIYNQLIDKGTFKTVIGYEFLRELQKFSIENGIVAKDRIRNITVKKQDIIKKVAPENPSEVAKRAEEYKEKYELEKAGKIGYRITIGVLAAVIAVMLFITYRTPYSIFTNYENKIINKYEHWEKELSEREKKIEEQEKKLGINE</sequence>
<evidence type="ECO:0000313" key="2">
    <source>
        <dbReference type="EMBL" id="MSS63789.1"/>
    </source>
</evidence>
<accession>A0A6L5XYU8</accession>
<protein>
    <submittedName>
        <fullName evidence="2">Uncharacterized protein</fullName>
    </submittedName>
</protein>
<dbReference type="EMBL" id="VUMT01000009">
    <property type="protein sequence ID" value="MSS63789.1"/>
    <property type="molecule type" value="Genomic_DNA"/>
</dbReference>
<reference evidence="2 3" key="1">
    <citation type="submission" date="2019-08" db="EMBL/GenBank/DDBJ databases">
        <title>In-depth cultivation of the pig gut microbiome towards novel bacterial diversity and tailored functional studies.</title>
        <authorList>
            <person name="Wylensek D."/>
            <person name="Hitch T.C.A."/>
            <person name="Clavel T."/>
        </authorList>
    </citation>
    <scope>NUCLEOTIDE SEQUENCE [LARGE SCALE GENOMIC DNA]</scope>
    <source>
        <strain evidence="2 3">WCA-693-APC-MOT-I</strain>
    </source>
</reference>
<comment type="caution">
    <text evidence="2">The sequence shown here is derived from an EMBL/GenBank/DDBJ whole genome shotgun (WGS) entry which is preliminary data.</text>
</comment>
<feature type="transmembrane region" description="Helical" evidence="1">
    <location>
        <begin position="125"/>
        <end position="146"/>
    </location>
</feature>
<evidence type="ECO:0000256" key="1">
    <source>
        <dbReference type="SAM" id="Phobius"/>
    </source>
</evidence>
<gene>
    <name evidence="2" type="ORF">FYJ58_07845</name>
</gene>